<feature type="transmembrane region" description="Helical" evidence="2">
    <location>
        <begin position="51"/>
        <end position="70"/>
    </location>
</feature>
<keyword evidence="2" id="KW-1133">Transmembrane helix</keyword>
<dbReference type="Proteomes" id="UP001652627">
    <property type="component" value="Chromosome 30"/>
</dbReference>
<keyword evidence="2" id="KW-0812">Transmembrane</keyword>
<organism evidence="3 4">
    <name type="scientific">Apteryx mantelli</name>
    <name type="common">North Island brown kiwi</name>
    <dbReference type="NCBI Taxonomy" id="2696672"/>
    <lineage>
        <taxon>Eukaryota</taxon>
        <taxon>Metazoa</taxon>
        <taxon>Chordata</taxon>
        <taxon>Craniata</taxon>
        <taxon>Vertebrata</taxon>
        <taxon>Euteleostomi</taxon>
        <taxon>Archelosauria</taxon>
        <taxon>Archosauria</taxon>
        <taxon>Dinosauria</taxon>
        <taxon>Saurischia</taxon>
        <taxon>Theropoda</taxon>
        <taxon>Coelurosauria</taxon>
        <taxon>Aves</taxon>
        <taxon>Palaeognathae</taxon>
        <taxon>Apterygiformes</taxon>
        <taxon>Apterygidae</taxon>
        <taxon>Apteryx</taxon>
    </lineage>
</organism>
<sequence>MALAGGNETLPPSVGGAPGPRHLLQSPPEEDGVLYVDYKPPALDSIRLPRYVLYLVMAAALVLAVAYAIVGHLIKDLAHDFADWAFGPKLEEEKEVMAEGNVLDVEWPEEDGAAAAEEQEGEGAGALPGVEIAPALPSTTPRNSIISFADSRKKRLF</sequence>
<feature type="region of interest" description="Disordered" evidence="1">
    <location>
        <begin position="110"/>
        <end position="142"/>
    </location>
</feature>
<dbReference type="GeneID" id="136994561"/>
<protein>
    <submittedName>
        <fullName evidence="4">Small integral membrane protein 44</fullName>
    </submittedName>
</protein>
<feature type="compositionally biased region" description="Acidic residues" evidence="1">
    <location>
        <begin position="110"/>
        <end position="121"/>
    </location>
</feature>
<evidence type="ECO:0000313" key="3">
    <source>
        <dbReference type="Proteomes" id="UP001652627"/>
    </source>
</evidence>
<dbReference type="RefSeq" id="XP_067169187.1">
    <property type="nucleotide sequence ID" value="XM_067313086.1"/>
</dbReference>
<evidence type="ECO:0000256" key="1">
    <source>
        <dbReference type="SAM" id="MobiDB-lite"/>
    </source>
</evidence>
<evidence type="ECO:0000313" key="4">
    <source>
        <dbReference type="RefSeq" id="XP_067169187.1"/>
    </source>
</evidence>
<keyword evidence="2" id="KW-0472">Membrane</keyword>
<feature type="region of interest" description="Disordered" evidence="1">
    <location>
        <begin position="1"/>
        <end position="26"/>
    </location>
</feature>
<accession>A0ABM4FW62</accession>
<evidence type="ECO:0000256" key="2">
    <source>
        <dbReference type="SAM" id="Phobius"/>
    </source>
</evidence>
<keyword evidence="3" id="KW-1185">Reference proteome</keyword>
<name>A0ABM4FW62_9AVES</name>
<gene>
    <name evidence="4" type="primary">SMIM44</name>
</gene>
<proteinExistence type="predicted"/>
<reference evidence="4" key="1">
    <citation type="submission" date="2025-08" db="UniProtKB">
        <authorList>
            <consortium name="RefSeq"/>
        </authorList>
    </citation>
    <scope>IDENTIFICATION</scope>
    <source>
        <tissue evidence="4">Blood</tissue>
    </source>
</reference>